<gene>
    <name evidence="3" type="ORF">H735_17225</name>
</gene>
<dbReference type="Gene3D" id="3.40.50.300">
    <property type="entry name" value="P-loop containing nucleotide triphosphate hydrolases"/>
    <property type="match status" value="1"/>
</dbReference>
<feature type="domain" description="CobW C-terminal" evidence="2">
    <location>
        <begin position="252"/>
        <end position="372"/>
    </location>
</feature>
<evidence type="ECO:0000256" key="1">
    <source>
        <dbReference type="ARBA" id="ARBA00045658"/>
    </source>
</evidence>
<dbReference type="PATRIC" id="fig|1229493.5.peg.2596"/>
<dbReference type="RefSeq" id="WP_020196341.1">
    <property type="nucleotide sequence ID" value="NZ_BAOH01000051.1"/>
</dbReference>
<dbReference type="InterPro" id="IPR011629">
    <property type="entry name" value="CobW-like_C"/>
</dbReference>
<accession>A0A0C1ZFP4</accession>
<dbReference type="Proteomes" id="UP000031586">
    <property type="component" value="Unassembled WGS sequence"/>
</dbReference>
<dbReference type="AlphaFoldDB" id="A0A0C1ZFP4"/>
<evidence type="ECO:0000259" key="2">
    <source>
        <dbReference type="SMART" id="SM00833"/>
    </source>
</evidence>
<proteinExistence type="predicted"/>
<dbReference type="PANTHER" id="PTHR43603:SF1">
    <property type="entry name" value="ZINC-REGULATED GTPASE METALLOPROTEIN ACTIVATOR 1"/>
    <property type="match status" value="1"/>
</dbReference>
<comment type="caution">
    <text evidence="3">The sequence shown here is derived from an EMBL/GenBank/DDBJ whole genome shotgun (WGS) entry which is preliminary data.</text>
</comment>
<organism evidence="3 4">
    <name type="scientific">Vibrio owensii CAIM 1854 = LMG 25443</name>
    <dbReference type="NCBI Taxonomy" id="1229493"/>
    <lineage>
        <taxon>Bacteria</taxon>
        <taxon>Pseudomonadati</taxon>
        <taxon>Pseudomonadota</taxon>
        <taxon>Gammaproteobacteria</taxon>
        <taxon>Vibrionales</taxon>
        <taxon>Vibrionaceae</taxon>
        <taxon>Vibrio</taxon>
    </lineage>
</organism>
<dbReference type="InterPro" id="IPR003495">
    <property type="entry name" value="CobW/HypB/UreG_nucleotide-bd"/>
</dbReference>
<sequence>MPSIPVTILHGFLGSGKTTFLRNILQQADSSGIDLSVIVNDMSELDVDGVLILNTDAVSEEQGNFVTISGDSISSPSGVKQLDTALKKLCVEKSPEWIVIETSGSSHPLPLVEYFKNNAQFALKDVITLVDATWLRDDYRQGSALIPKWQENVQQGVRGVENLLVEQIMFSNRVMLTKTDKVDDNTVRNIAQAIHPLNVYTEIIKTSWGNLDIRMLKGEQDYNFFLVEQLIAELRETVNEPLNLSDKDEQSLVAKVIKDDRPFHPARLWNTCHQYLTKGVFRSKGFFWFPTRDDVSLLWSQANGNVGLEITGFWRASVINDESQNFTDEHRQTLQDKIDSVESRFGDRRCRLTVIGQENEVDAFIDALESCFLTDAELEQWQQGATFEDPWPKKIAKLSQKKTL</sequence>
<dbReference type="SMART" id="SM00833">
    <property type="entry name" value="CobW_C"/>
    <property type="match status" value="1"/>
</dbReference>
<dbReference type="InterPro" id="IPR051927">
    <property type="entry name" value="Zn_Chap_cDPG_Synth"/>
</dbReference>
<dbReference type="Pfam" id="PF02492">
    <property type="entry name" value="cobW"/>
    <property type="match status" value="1"/>
</dbReference>
<dbReference type="EMBL" id="JPRD01000028">
    <property type="protein sequence ID" value="KIF51896.1"/>
    <property type="molecule type" value="Genomic_DNA"/>
</dbReference>
<dbReference type="SUPFAM" id="SSF52540">
    <property type="entry name" value="P-loop containing nucleoside triphosphate hydrolases"/>
    <property type="match status" value="1"/>
</dbReference>
<dbReference type="Pfam" id="PF07683">
    <property type="entry name" value="CobW_C"/>
    <property type="match status" value="1"/>
</dbReference>
<evidence type="ECO:0000313" key="4">
    <source>
        <dbReference type="Proteomes" id="UP000031586"/>
    </source>
</evidence>
<protein>
    <recommendedName>
        <fullName evidence="2">CobW C-terminal domain-containing protein</fullName>
    </recommendedName>
</protein>
<evidence type="ECO:0000313" key="3">
    <source>
        <dbReference type="EMBL" id="KIF51896.1"/>
    </source>
</evidence>
<name>A0A0C1ZFP4_9VIBR</name>
<dbReference type="InterPro" id="IPR027417">
    <property type="entry name" value="P-loop_NTPase"/>
</dbReference>
<dbReference type="PANTHER" id="PTHR43603">
    <property type="entry name" value="COBW DOMAIN-CONTAINING PROTEIN DDB_G0274527"/>
    <property type="match status" value="1"/>
</dbReference>
<comment type="function">
    <text evidence="1">Zinc chaperone that directly transfers zinc cofactor to target proteins, thereby activating them. Zinc is transferred from the CXCC motif in the GTPase domain to the zinc binding site in target proteins in a process requiring GTP hydrolysis.</text>
</comment>
<reference evidence="3 4" key="1">
    <citation type="submission" date="2014-07" db="EMBL/GenBank/DDBJ databases">
        <title>Unique and conserved regions in Vibrio harveyi and related species in comparison with the shrimp pathogen Vibrio harveyi CAIM 1792.</title>
        <authorList>
            <person name="Espinoza-Valles I."/>
            <person name="Vora G."/>
            <person name="Leekitcharoenphon P."/>
            <person name="Ussery D."/>
            <person name="Hoj L."/>
            <person name="Gomez-Gil B."/>
        </authorList>
    </citation>
    <scope>NUCLEOTIDE SEQUENCE [LARGE SCALE GENOMIC DNA]</scope>
    <source>
        <strain evidence="4">CAIM 1854 / LMG 25443</strain>
    </source>
</reference>